<name>A0A6L6QHF5_9BURK</name>
<organism evidence="2 3">
    <name type="scientific">Massilia eburnea</name>
    <dbReference type="NCBI Taxonomy" id="1776165"/>
    <lineage>
        <taxon>Bacteria</taxon>
        <taxon>Pseudomonadati</taxon>
        <taxon>Pseudomonadota</taxon>
        <taxon>Betaproteobacteria</taxon>
        <taxon>Burkholderiales</taxon>
        <taxon>Oxalobacteraceae</taxon>
        <taxon>Telluria group</taxon>
        <taxon>Massilia</taxon>
    </lineage>
</organism>
<sequence>MKTTRRTLLMVAGLAALALVQGCATRVKSTSETNPPPAEAFKNFGRIEVKPVAFAPGVKGKHLGVERIDANIKKDLAQKLVEWNSRPENGRTLVVEPVIEQLQLTGTATRVMFGPLAGSSGVLMRMNIRDSKGNVIATPEFFQRADAMAAGFTMGMGDGMMLTRVSNLATDYLIGNYEVAHGGPTGADSKAVKQ</sequence>
<keyword evidence="1" id="KW-0732">Signal</keyword>
<feature type="chain" id="PRO_5026929288" description="DUF4410 domain-containing protein" evidence="1">
    <location>
        <begin position="25"/>
        <end position="194"/>
    </location>
</feature>
<protein>
    <recommendedName>
        <fullName evidence="4">DUF4410 domain-containing protein</fullName>
    </recommendedName>
</protein>
<dbReference type="AlphaFoldDB" id="A0A6L6QHF5"/>
<feature type="signal peptide" evidence="1">
    <location>
        <begin position="1"/>
        <end position="24"/>
    </location>
</feature>
<keyword evidence="3" id="KW-1185">Reference proteome</keyword>
<gene>
    <name evidence="2" type="ORF">GM658_13120</name>
</gene>
<accession>A0A6L6QHF5</accession>
<dbReference type="EMBL" id="WNKX01000008">
    <property type="protein sequence ID" value="MTW11540.1"/>
    <property type="molecule type" value="Genomic_DNA"/>
</dbReference>
<comment type="caution">
    <text evidence="2">The sequence shown here is derived from an EMBL/GenBank/DDBJ whole genome shotgun (WGS) entry which is preliminary data.</text>
</comment>
<dbReference type="InterPro" id="IPR006311">
    <property type="entry name" value="TAT_signal"/>
</dbReference>
<evidence type="ECO:0000256" key="1">
    <source>
        <dbReference type="SAM" id="SignalP"/>
    </source>
</evidence>
<proteinExistence type="predicted"/>
<evidence type="ECO:0008006" key="4">
    <source>
        <dbReference type="Google" id="ProtNLM"/>
    </source>
</evidence>
<dbReference type="OrthoDB" id="8717831at2"/>
<dbReference type="RefSeq" id="WP_155454488.1">
    <property type="nucleotide sequence ID" value="NZ_WNKX01000008.1"/>
</dbReference>
<evidence type="ECO:0000313" key="3">
    <source>
        <dbReference type="Proteomes" id="UP000472320"/>
    </source>
</evidence>
<dbReference type="PROSITE" id="PS51318">
    <property type="entry name" value="TAT"/>
    <property type="match status" value="1"/>
</dbReference>
<evidence type="ECO:0000313" key="2">
    <source>
        <dbReference type="EMBL" id="MTW11540.1"/>
    </source>
</evidence>
<reference evidence="2 3" key="1">
    <citation type="submission" date="2019-11" db="EMBL/GenBank/DDBJ databases">
        <title>Type strains purchased from KCTC, JCM and DSMZ.</title>
        <authorList>
            <person name="Lu H."/>
        </authorList>
    </citation>
    <scope>NUCLEOTIDE SEQUENCE [LARGE SCALE GENOMIC DNA]</scope>
    <source>
        <strain evidence="2 3">JCM 31587</strain>
    </source>
</reference>
<dbReference type="Proteomes" id="UP000472320">
    <property type="component" value="Unassembled WGS sequence"/>
</dbReference>
<dbReference type="PROSITE" id="PS51257">
    <property type="entry name" value="PROKAR_LIPOPROTEIN"/>
    <property type="match status" value="1"/>
</dbReference>